<keyword evidence="3 7" id="KW-0645">Protease</keyword>
<protein>
    <recommendedName>
        <fullName evidence="7">Ubiquitin carboxyl-terminal hydrolase</fullName>
        <ecNumber evidence="7">3.4.19.12</ecNumber>
    </recommendedName>
</protein>
<dbReference type="AlphaFoldDB" id="A0A4Z1T496"/>
<evidence type="ECO:0000256" key="1">
    <source>
        <dbReference type="ARBA" id="ARBA00000707"/>
    </source>
</evidence>
<dbReference type="SUPFAM" id="SSF54001">
    <property type="entry name" value="Cysteine proteinases"/>
    <property type="match status" value="1"/>
</dbReference>
<dbReference type="PANTHER" id="PTHR21646">
    <property type="entry name" value="UBIQUITIN CARBOXYL-TERMINAL HYDROLASE"/>
    <property type="match status" value="1"/>
</dbReference>
<feature type="compositionally biased region" description="Polar residues" evidence="8">
    <location>
        <begin position="49"/>
        <end position="58"/>
    </location>
</feature>
<evidence type="ECO:0000256" key="7">
    <source>
        <dbReference type="RuleBase" id="RU366025"/>
    </source>
</evidence>
<evidence type="ECO:0000256" key="6">
    <source>
        <dbReference type="ARBA" id="ARBA00022807"/>
    </source>
</evidence>
<dbReference type="InterPro" id="IPR038765">
    <property type="entry name" value="Papain-like_cys_pep_sf"/>
</dbReference>
<accession>A0A4Z1T496</accession>
<dbReference type="GO" id="GO:0016579">
    <property type="term" value="P:protein deubiquitination"/>
    <property type="evidence" value="ECO:0007669"/>
    <property type="project" value="InterPro"/>
</dbReference>
<feature type="region of interest" description="Disordered" evidence="8">
    <location>
        <begin position="49"/>
        <end position="69"/>
    </location>
</feature>
<gene>
    <name evidence="10" type="ORF">GMRT_12402</name>
</gene>
<dbReference type="InterPro" id="IPR001394">
    <property type="entry name" value="Peptidase_C19_UCH"/>
</dbReference>
<dbReference type="PROSITE" id="PS00972">
    <property type="entry name" value="USP_1"/>
    <property type="match status" value="1"/>
</dbReference>
<dbReference type="InterPro" id="IPR018200">
    <property type="entry name" value="USP_CS"/>
</dbReference>
<proteinExistence type="inferred from homology"/>
<dbReference type="EC" id="3.4.19.12" evidence="7"/>
<evidence type="ECO:0000256" key="2">
    <source>
        <dbReference type="ARBA" id="ARBA00009085"/>
    </source>
</evidence>
<organism evidence="10 11">
    <name type="scientific">Giardia muris</name>
    <dbReference type="NCBI Taxonomy" id="5742"/>
    <lineage>
        <taxon>Eukaryota</taxon>
        <taxon>Metamonada</taxon>
        <taxon>Diplomonadida</taxon>
        <taxon>Hexamitidae</taxon>
        <taxon>Giardiinae</taxon>
        <taxon>Giardia</taxon>
    </lineage>
</organism>
<dbReference type="PANTHER" id="PTHR21646:SF24">
    <property type="entry name" value="UBIQUITIN CARBOXYL-TERMINAL HYDROLASE"/>
    <property type="match status" value="1"/>
</dbReference>
<sequence>MPEIDTGQTSLPQPPASGLSNLGNTCFFNSAVQLLNSIAPISGTDLKRNLQSAQTDQPASDHASQELQESVQVAEKLQALFIKLQHGNHVDSMEIKEAFNALKRKDGELVLGEQNDSFCVVSNGLDSILQGTNPSWHVKPTYEEEKNDDGKGNPSPEDLYEKYLESYMRMHSSPYDGLIRATQANFTHCPVCDRENVNFQSGVAFTIPLSLDDEAHPKGCGETPESLTKIIILTGEASTLKSVHGVSVLSKYLHSQIIEDSVYYHSISKNTQQRDVYEYSVYCPELDLHMVDWVIPAIQDYANLLREGGYDALRNHYNTGDDATRFWSLLDVDEIIGNIERTRKCFDVDFTLFVVCALVNKTVETKEMIVRLFLFNEEDRRVFGKFSFSQHRAITKSGGVTSLVNDSSLSKAVKLASSLCCECTLKQGKRDEKLRMEDEVYISIPMDCDLDCTECDLFESFRMMTKGLPFRHHVTYELEKCFSIFSKKSLIDGWTCSNCNEKRQANHWSEFYEIGDYLVFQLLRFTMDDYGYARKLTHDVRYPLKLDMKPYVRKIRGINSPSNYLYDLHAVIFHQGIIDSGHYYAGIRDKFGNWWIANDSHVSRAESIDDIISPSAYVLLYKRRDA</sequence>
<reference evidence="10 11" key="1">
    <citation type="submission" date="2019-05" db="EMBL/GenBank/DDBJ databases">
        <title>The compact genome of Giardia muris reveals important steps in the evolution of intestinal protozoan parasites.</title>
        <authorList>
            <person name="Xu F."/>
            <person name="Jimenez-Gonzalez A."/>
            <person name="Einarsson E."/>
            <person name="Astvaldsson A."/>
            <person name="Peirasmaki D."/>
            <person name="Eckmann L."/>
            <person name="Andersson J.O."/>
            <person name="Svard S.G."/>
            <person name="Jerlstrom-Hultqvist J."/>
        </authorList>
    </citation>
    <scope>NUCLEOTIDE SEQUENCE [LARGE SCALE GENOMIC DNA]</scope>
    <source>
        <strain evidence="10 11">Roberts-Thomson</strain>
    </source>
</reference>
<evidence type="ECO:0000256" key="8">
    <source>
        <dbReference type="SAM" id="MobiDB-lite"/>
    </source>
</evidence>
<evidence type="ECO:0000256" key="5">
    <source>
        <dbReference type="ARBA" id="ARBA00022801"/>
    </source>
</evidence>
<evidence type="ECO:0000256" key="3">
    <source>
        <dbReference type="ARBA" id="ARBA00022670"/>
    </source>
</evidence>
<comment type="similarity">
    <text evidence="2 7">Belongs to the peptidase C19 family.</text>
</comment>
<evidence type="ECO:0000313" key="10">
    <source>
        <dbReference type="EMBL" id="TNJ27241.1"/>
    </source>
</evidence>
<dbReference type="Pfam" id="PF00443">
    <property type="entry name" value="UCH"/>
    <property type="match status" value="1"/>
</dbReference>
<dbReference type="PROSITE" id="PS50235">
    <property type="entry name" value="USP_3"/>
    <property type="match status" value="1"/>
</dbReference>
<feature type="region of interest" description="Disordered" evidence="8">
    <location>
        <begin position="132"/>
        <end position="157"/>
    </location>
</feature>
<dbReference type="Gene3D" id="3.90.70.10">
    <property type="entry name" value="Cysteine proteinases"/>
    <property type="match status" value="2"/>
</dbReference>
<dbReference type="EMBL" id="VDLU01000004">
    <property type="protein sequence ID" value="TNJ27241.1"/>
    <property type="molecule type" value="Genomic_DNA"/>
</dbReference>
<dbReference type="InterPro" id="IPR050185">
    <property type="entry name" value="Ub_carboxyl-term_hydrolase"/>
</dbReference>
<feature type="domain" description="USP" evidence="9">
    <location>
        <begin position="17"/>
        <end position="624"/>
    </location>
</feature>
<dbReference type="CDD" id="cd02257">
    <property type="entry name" value="Peptidase_C19"/>
    <property type="match status" value="1"/>
</dbReference>
<evidence type="ECO:0000313" key="11">
    <source>
        <dbReference type="Proteomes" id="UP000315496"/>
    </source>
</evidence>
<dbReference type="GO" id="GO:0006508">
    <property type="term" value="P:proteolysis"/>
    <property type="evidence" value="ECO:0007669"/>
    <property type="project" value="UniProtKB-KW"/>
</dbReference>
<keyword evidence="4 7" id="KW-0833">Ubl conjugation pathway</keyword>
<comment type="caution">
    <text evidence="10">The sequence shown here is derived from an EMBL/GenBank/DDBJ whole genome shotgun (WGS) entry which is preliminary data.</text>
</comment>
<keyword evidence="5 7" id="KW-0378">Hydrolase</keyword>
<dbReference type="InterPro" id="IPR028889">
    <property type="entry name" value="USP"/>
</dbReference>
<dbReference type="VEuPathDB" id="GiardiaDB:GMRT_12402"/>
<dbReference type="GO" id="GO:0004843">
    <property type="term" value="F:cysteine-type deubiquitinase activity"/>
    <property type="evidence" value="ECO:0007669"/>
    <property type="project" value="UniProtKB-UniRule"/>
</dbReference>
<dbReference type="Proteomes" id="UP000315496">
    <property type="component" value="Chromosome 4"/>
</dbReference>
<name>A0A4Z1T496_GIAMU</name>
<evidence type="ECO:0000256" key="4">
    <source>
        <dbReference type="ARBA" id="ARBA00022786"/>
    </source>
</evidence>
<comment type="catalytic activity">
    <reaction evidence="1 7">
        <text>Thiol-dependent hydrolysis of ester, thioester, amide, peptide and isopeptide bonds formed by the C-terminal Gly of ubiquitin (a 76-residue protein attached to proteins as an intracellular targeting signal).</text>
        <dbReference type="EC" id="3.4.19.12"/>
    </reaction>
</comment>
<dbReference type="PROSITE" id="PS00973">
    <property type="entry name" value="USP_2"/>
    <property type="match status" value="1"/>
</dbReference>
<keyword evidence="6 7" id="KW-0788">Thiol protease</keyword>
<evidence type="ECO:0000259" key="9">
    <source>
        <dbReference type="PROSITE" id="PS50235"/>
    </source>
</evidence>
<keyword evidence="11" id="KW-1185">Reference proteome</keyword>
<feature type="compositionally biased region" description="Basic and acidic residues" evidence="8">
    <location>
        <begin position="140"/>
        <end position="151"/>
    </location>
</feature>
<dbReference type="OrthoDB" id="292964at2759"/>